<feature type="compositionally biased region" description="Low complexity" evidence="5">
    <location>
        <begin position="611"/>
        <end position="629"/>
    </location>
</feature>
<evidence type="ECO:0000313" key="9">
    <source>
        <dbReference type="Proteomes" id="UP000189513"/>
    </source>
</evidence>
<dbReference type="GO" id="GO:0043565">
    <property type="term" value="F:sequence-specific DNA binding"/>
    <property type="evidence" value="ECO:0007669"/>
    <property type="project" value="InterPro"/>
</dbReference>
<dbReference type="PROSITE" id="PS50039">
    <property type="entry name" value="FORK_HEAD_3"/>
    <property type="match status" value="1"/>
</dbReference>
<feature type="DNA-binding region" description="Fork-head" evidence="3">
    <location>
        <begin position="390"/>
        <end position="479"/>
    </location>
</feature>
<accession>A0A1V2L8V8</accession>
<dbReference type="PROSITE" id="PS00658">
    <property type="entry name" value="FORK_HEAD_2"/>
    <property type="match status" value="1"/>
</dbReference>
<evidence type="ECO:0000256" key="1">
    <source>
        <dbReference type="ARBA" id="ARBA00023125"/>
    </source>
</evidence>
<gene>
    <name evidence="8" type="ORF">BON22_2112</name>
</gene>
<keyword evidence="2 3" id="KW-0539">Nucleus</keyword>
<dbReference type="PRINTS" id="PR00053">
    <property type="entry name" value="FORKHEAD"/>
</dbReference>
<feature type="coiled-coil region" evidence="4">
    <location>
        <begin position="474"/>
        <end position="503"/>
    </location>
</feature>
<dbReference type="GO" id="GO:0003700">
    <property type="term" value="F:DNA-binding transcription factor activity"/>
    <property type="evidence" value="ECO:0007669"/>
    <property type="project" value="InterPro"/>
</dbReference>
<dbReference type="VEuPathDB" id="FungiDB:BON22_2112"/>
<dbReference type="SMART" id="SM00240">
    <property type="entry name" value="FHA"/>
    <property type="match status" value="1"/>
</dbReference>
<feature type="compositionally biased region" description="Polar residues" evidence="5">
    <location>
        <begin position="780"/>
        <end position="801"/>
    </location>
</feature>
<comment type="subcellular location">
    <subcellularLocation>
        <location evidence="3">Nucleus</location>
    </subcellularLocation>
</comment>
<name>A0A1V2L8V8_CYBFA</name>
<reference evidence="9" key="1">
    <citation type="journal article" date="2017" name="Genome Announc.">
        <title>Genome sequences of Cyberlindnera fabianii 65, Pichia kudriavzevii 129, and Saccharomyces cerevisiae 131 isolated from fermented masau fruits in Zimbabwe.</title>
        <authorList>
            <person name="van Rijswijck I.M.H."/>
            <person name="Derks M.F.L."/>
            <person name="Abee T."/>
            <person name="de Ridder D."/>
            <person name="Smid E.J."/>
        </authorList>
    </citation>
    <scope>NUCLEOTIDE SEQUENCE [LARGE SCALE GENOMIC DNA]</scope>
    <source>
        <strain evidence="9">65</strain>
    </source>
</reference>
<feature type="compositionally biased region" description="Low complexity" evidence="5">
    <location>
        <begin position="817"/>
        <end position="829"/>
    </location>
</feature>
<dbReference type="GO" id="GO:0005634">
    <property type="term" value="C:nucleus"/>
    <property type="evidence" value="ECO:0007669"/>
    <property type="project" value="UniProtKB-SubCell"/>
</dbReference>
<feature type="compositionally biased region" description="Polar residues" evidence="5">
    <location>
        <begin position="585"/>
        <end position="604"/>
    </location>
</feature>
<dbReference type="PANTHER" id="PTHR21712:SF29">
    <property type="entry name" value="PRE-RRNA-PROCESSING PROTEIN FHL1"/>
    <property type="match status" value="1"/>
</dbReference>
<dbReference type="InterPro" id="IPR000253">
    <property type="entry name" value="FHA_dom"/>
</dbReference>
<evidence type="ECO:0000313" key="8">
    <source>
        <dbReference type="EMBL" id="ONH68329.1"/>
    </source>
</evidence>
<evidence type="ECO:0000259" key="7">
    <source>
        <dbReference type="PROSITE" id="PS50039"/>
    </source>
</evidence>
<feature type="compositionally biased region" description="Low complexity" evidence="5">
    <location>
        <begin position="941"/>
        <end position="976"/>
    </location>
</feature>
<feature type="compositionally biased region" description="Low complexity" evidence="5">
    <location>
        <begin position="570"/>
        <end position="583"/>
    </location>
</feature>
<feature type="compositionally biased region" description="Polar residues" evidence="5">
    <location>
        <begin position="130"/>
        <end position="141"/>
    </location>
</feature>
<dbReference type="InterPro" id="IPR036390">
    <property type="entry name" value="WH_DNA-bd_sf"/>
</dbReference>
<feature type="domain" description="FHA" evidence="6">
    <location>
        <begin position="195"/>
        <end position="252"/>
    </location>
</feature>
<sequence>MASGQAGQVDSFMSIKSTPEVDLNSLQVDQPQVPTILSPKPVIDDPLIPTSTSSIEPPSIPPATMTSTPQVQPNTNPDETIQQIVTNPDSPSKSPQVQAVKQEPLLQEFSVPPSTATPTTTKLHLPSGNPPVTNTQPSSTPEPALKTEAIALVPGTVRAPTPDVRSDSAQSTAKVSAYARLEFENFIFYVQTLQVILGRKSENDQSHSVDVHLGASKAISRKHAKIFYNFGTERFELSIQGKNGAFVDDNFIERGATVPLTNKSKIQIGQIVFRFVLPGADPQQKGESPSKPLNPSDAVTLKSALYANQGGSDGLDGSGKNTPHLTSMDFAPVNGQAASVSSASQQPSAGIVAADSLAKKPVKEKKTTRVPKPPKKVYTLEEIPEEYRTKPNCSYSNLIATCLRTHGTPKGMSLAEIYKSIRDIFPYYKYCPDGWQSSVRHNLSLNKAFRKVSKEGKGWLWGLDEEYCAEKEKAKKKQQAAAAAKAKAAALKIEQQQQQQQKQQQPQVVSSVPLDAQQRVNIAIQSPQTLQPQSQLQQSTIQLQNSGLGQPQQTHLQQTQPTPNVPLYANNSNSSTTNQQITQDKAAQTITGQQSKTPSIQAQLAANRGVTPQGQRTTPPTSTQQRPNPLGADTKKALAHLQQQLVLLSKDLRNLVDKPTISAILTQAIAMTIAQVTQAAKAKGITSDPLATLIETNPQQLTKILTVALNAATYKVTNGRIKAPLSVTPSAPASRAATPVSTPPVQKAQPFIQQHQGQSPATNQAPQNNPQPKGPLPGQTAPSSLNTAQHHVPSHGQQQLMTPSQAPSSAPYPQPPQAQQAPAKTATPTPQQPPSTNSEHATSTPALPAVSQATSVPPAAQGVPKAAASSSRESSLPSPQVPHPQSVPAVSAQSTPFPERSVSPRAATPSQPLSSENAQVQAQSTQVSAAKAPVRETPKLDTTTTASPVTADTSSTPAPVTAPVTAPGLAPESAPASEPPQPSLVQTSAEKKEVKQEASQPDLSFLNDDLDDPEFNKVLESLSKEGTPGLEGDASATVMDDEELNRLLAQDFTESTSSGTGGPKRGFDEVDTSALLEGEDTSNKMQKTE</sequence>
<feature type="compositionally biased region" description="Low complexity" evidence="5">
    <location>
        <begin position="112"/>
        <end position="121"/>
    </location>
</feature>
<dbReference type="Pfam" id="PF00250">
    <property type="entry name" value="Forkhead"/>
    <property type="match status" value="1"/>
</dbReference>
<feature type="compositionally biased region" description="Polar residues" evidence="5">
    <location>
        <begin position="65"/>
        <end position="81"/>
    </location>
</feature>
<feature type="compositionally biased region" description="Polar residues" evidence="5">
    <location>
        <begin position="24"/>
        <end position="35"/>
    </location>
</feature>
<feature type="domain" description="Fork-head" evidence="7">
    <location>
        <begin position="390"/>
        <end position="479"/>
    </location>
</feature>
<feature type="region of interest" description="Disordered" evidence="5">
    <location>
        <begin position="110"/>
        <end position="142"/>
    </location>
</feature>
<dbReference type="Pfam" id="PF00498">
    <property type="entry name" value="FHA"/>
    <property type="match status" value="1"/>
</dbReference>
<dbReference type="CDD" id="cd00059">
    <property type="entry name" value="FH_FOX"/>
    <property type="match status" value="1"/>
</dbReference>
<dbReference type="InterPro" id="IPR030456">
    <property type="entry name" value="TF_fork_head_CS_2"/>
</dbReference>
<dbReference type="Gene3D" id="2.60.200.20">
    <property type="match status" value="1"/>
</dbReference>
<evidence type="ECO:0000256" key="4">
    <source>
        <dbReference type="SAM" id="Coils"/>
    </source>
</evidence>
<protein>
    <submittedName>
        <fullName evidence="8">Pre-rRNA-processing protein FHL1</fullName>
    </submittedName>
</protein>
<organism evidence="8 9">
    <name type="scientific">Cyberlindnera fabianii</name>
    <name type="common">Yeast</name>
    <name type="synonym">Hansenula fabianii</name>
    <dbReference type="NCBI Taxonomy" id="36022"/>
    <lineage>
        <taxon>Eukaryota</taxon>
        <taxon>Fungi</taxon>
        <taxon>Dikarya</taxon>
        <taxon>Ascomycota</taxon>
        <taxon>Saccharomycotina</taxon>
        <taxon>Saccharomycetes</taxon>
        <taxon>Phaffomycetales</taxon>
        <taxon>Phaffomycetaceae</taxon>
        <taxon>Cyberlindnera</taxon>
    </lineage>
</organism>
<feature type="region of interest" description="Disordered" evidence="5">
    <location>
        <begin position="23"/>
        <end position="81"/>
    </location>
</feature>
<evidence type="ECO:0000256" key="3">
    <source>
        <dbReference type="PROSITE-ProRule" id="PRU00089"/>
    </source>
</evidence>
<feature type="compositionally biased region" description="Polar residues" evidence="5">
    <location>
        <begin position="751"/>
        <end position="771"/>
    </location>
</feature>
<keyword evidence="9" id="KW-1185">Reference proteome</keyword>
<feature type="compositionally biased region" description="Low complexity" evidence="5">
    <location>
        <begin position="545"/>
        <end position="562"/>
    </location>
</feature>
<feature type="region of interest" description="Disordered" evidence="5">
    <location>
        <begin position="545"/>
        <end position="631"/>
    </location>
</feature>
<dbReference type="EMBL" id="MPUK01000003">
    <property type="protein sequence ID" value="ONH68329.1"/>
    <property type="molecule type" value="Genomic_DNA"/>
</dbReference>
<feature type="region of interest" description="Disordered" evidence="5">
    <location>
        <begin position="724"/>
        <end position="1089"/>
    </location>
</feature>
<dbReference type="SUPFAM" id="SSF46785">
    <property type="entry name" value="Winged helix' DNA-binding domain"/>
    <property type="match status" value="1"/>
</dbReference>
<dbReference type="GO" id="GO:0060962">
    <property type="term" value="P:regulation of ribosomal protein gene transcription by RNA polymerase II"/>
    <property type="evidence" value="ECO:0007669"/>
    <property type="project" value="InterPro"/>
</dbReference>
<dbReference type="PROSITE" id="PS50006">
    <property type="entry name" value="FHA_DOMAIN"/>
    <property type="match status" value="1"/>
</dbReference>
<feature type="compositionally biased region" description="Low complexity" evidence="5">
    <location>
        <begin position="726"/>
        <end position="744"/>
    </location>
</feature>
<evidence type="ECO:0000259" key="6">
    <source>
        <dbReference type="PROSITE" id="PS50006"/>
    </source>
</evidence>
<feature type="compositionally biased region" description="Polar residues" evidence="5">
    <location>
        <begin position="837"/>
        <end position="855"/>
    </location>
</feature>
<dbReference type="CDD" id="cd22701">
    <property type="entry name" value="FHA_FKH1-like"/>
    <property type="match status" value="1"/>
</dbReference>
<dbReference type="InterPro" id="IPR008984">
    <property type="entry name" value="SMAD_FHA_dom_sf"/>
</dbReference>
<dbReference type="InterPro" id="IPR045178">
    <property type="entry name" value="Fhl1/FHA1"/>
</dbReference>
<feature type="compositionally biased region" description="Low complexity" evidence="5">
    <location>
        <begin position="864"/>
        <end position="892"/>
    </location>
</feature>
<feature type="compositionally biased region" description="Low complexity" evidence="5">
    <location>
        <begin position="46"/>
        <end position="57"/>
    </location>
</feature>
<dbReference type="SMART" id="SM00339">
    <property type="entry name" value="FH"/>
    <property type="match status" value="1"/>
</dbReference>
<dbReference type="Proteomes" id="UP000189513">
    <property type="component" value="Unassembled WGS sequence"/>
</dbReference>
<feature type="compositionally biased region" description="Polar residues" evidence="5">
    <location>
        <begin position="908"/>
        <end position="917"/>
    </location>
</feature>
<evidence type="ECO:0000256" key="5">
    <source>
        <dbReference type="SAM" id="MobiDB-lite"/>
    </source>
</evidence>
<dbReference type="SUPFAM" id="SSF49879">
    <property type="entry name" value="SMAD/FHA domain"/>
    <property type="match status" value="1"/>
</dbReference>
<comment type="caution">
    <text evidence="8">The sequence shown here is derived from an EMBL/GenBank/DDBJ whole genome shotgun (WGS) entry which is preliminary data.</text>
</comment>
<dbReference type="STRING" id="36022.A0A1V2L8V8"/>
<keyword evidence="1 3" id="KW-0238">DNA-binding</keyword>
<dbReference type="AlphaFoldDB" id="A0A1V2L8V8"/>
<dbReference type="Gene3D" id="1.10.10.10">
    <property type="entry name" value="Winged helix-like DNA-binding domain superfamily/Winged helix DNA-binding domain"/>
    <property type="match status" value="1"/>
</dbReference>
<evidence type="ECO:0000256" key="2">
    <source>
        <dbReference type="ARBA" id="ARBA00023242"/>
    </source>
</evidence>
<feature type="compositionally biased region" description="Low complexity" evidence="5">
    <location>
        <begin position="918"/>
        <end position="930"/>
    </location>
</feature>
<dbReference type="OMA" id="FENFIFY"/>
<dbReference type="InterPro" id="IPR036388">
    <property type="entry name" value="WH-like_DNA-bd_sf"/>
</dbReference>
<dbReference type="PANTHER" id="PTHR21712">
    <property type="entry name" value="PRE-RRNA-PROCESSING PROTEIN FHL1"/>
    <property type="match status" value="1"/>
</dbReference>
<keyword evidence="4" id="KW-0175">Coiled coil</keyword>
<proteinExistence type="predicted"/>
<dbReference type="InterPro" id="IPR001766">
    <property type="entry name" value="Fork_head_dom"/>
</dbReference>